<evidence type="ECO:0000259" key="1">
    <source>
        <dbReference type="PROSITE" id="PS51186"/>
    </source>
</evidence>
<reference evidence="3" key="1">
    <citation type="submission" date="2023-07" db="EMBL/GenBank/DDBJ databases">
        <title>Functional and genomic diversity of the sorghum phyllosphere microbiome.</title>
        <authorList>
            <person name="Shade A."/>
        </authorList>
    </citation>
    <scope>NUCLEOTIDE SEQUENCE [LARGE SCALE GENOMIC DNA]</scope>
    <source>
        <strain evidence="3">SORGH_AS_0422</strain>
    </source>
</reference>
<dbReference type="InterPro" id="IPR016181">
    <property type="entry name" value="Acyl_CoA_acyltransferase"/>
</dbReference>
<dbReference type="GO" id="GO:0008999">
    <property type="term" value="F:protein-N-terminal-alanine acetyltransferase activity"/>
    <property type="evidence" value="ECO:0007669"/>
    <property type="project" value="UniProtKB-EC"/>
</dbReference>
<keyword evidence="2" id="KW-0012">Acyltransferase</keyword>
<sequence>MQLTGNGFILRNWQPGDEASLQKHANNPNISAMLLDRFPSPYTFEDAQAWVKMFENQEPIVNFTISINGEVVGGIGLNFRADVYRKTPLLGYWLSESYWGKGIMPEAVKLITNYTFEQLDAICIQALALSSNQKSMRVLEKAGYEKQGVLRNSVVKSGQILDEHVFAISNPNISF</sequence>
<evidence type="ECO:0000313" key="2">
    <source>
        <dbReference type="EMBL" id="MDT3403485.1"/>
    </source>
</evidence>
<dbReference type="PANTHER" id="PTHR43328">
    <property type="entry name" value="ACETYLTRANSFERASE-RELATED"/>
    <property type="match status" value="1"/>
</dbReference>
<keyword evidence="2" id="KW-0808">Transferase</keyword>
<dbReference type="Proteomes" id="UP001258315">
    <property type="component" value="Unassembled WGS sequence"/>
</dbReference>
<comment type="caution">
    <text evidence="2">The sequence shown here is derived from an EMBL/GenBank/DDBJ whole genome shotgun (WGS) entry which is preliminary data.</text>
</comment>
<accession>A0ABU3GUN2</accession>
<feature type="domain" description="N-acetyltransferase" evidence="1">
    <location>
        <begin position="21"/>
        <end position="167"/>
    </location>
</feature>
<organism evidence="2 3">
    <name type="scientific">Mucilaginibacter terrae</name>
    <dbReference type="NCBI Taxonomy" id="1955052"/>
    <lineage>
        <taxon>Bacteria</taxon>
        <taxon>Pseudomonadati</taxon>
        <taxon>Bacteroidota</taxon>
        <taxon>Sphingobacteriia</taxon>
        <taxon>Sphingobacteriales</taxon>
        <taxon>Sphingobacteriaceae</taxon>
        <taxon>Mucilaginibacter</taxon>
    </lineage>
</organism>
<dbReference type="PANTHER" id="PTHR43328:SF1">
    <property type="entry name" value="N-ACETYLTRANSFERASE DOMAIN-CONTAINING PROTEIN"/>
    <property type="match status" value="1"/>
</dbReference>
<proteinExistence type="predicted"/>
<dbReference type="RefSeq" id="WP_311950503.1">
    <property type="nucleotide sequence ID" value="NZ_JAVLVU010000001.1"/>
</dbReference>
<dbReference type="Pfam" id="PF13302">
    <property type="entry name" value="Acetyltransf_3"/>
    <property type="match status" value="1"/>
</dbReference>
<keyword evidence="3" id="KW-1185">Reference proteome</keyword>
<dbReference type="EC" id="2.3.1.267" evidence="2"/>
<dbReference type="Gene3D" id="3.40.630.30">
    <property type="match status" value="1"/>
</dbReference>
<name>A0ABU3GUN2_9SPHI</name>
<dbReference type="EMBL" id="JAVLVU010000001">
    <property type="protein sequence ID" value="MDT3403485.1"/>
    <property type="molecule type" value="Genomic_DNA"/>
</dbReference>
<dbReference type="SUPFAM" id="SSF55729">
    <property type="entry name" value="Acyl-CoA N-acyltransferases (Nat)"/>
    <property type="match status" value="1"/>
</dbReference>
<protein>
    <submittedName>
        <fullName evidence="2">Ribosomal-protein-alanine N-acetyltransferase</fullName>
        <ecNumber evidence="2">2.3.1.267</ecNumber>
    </submittedName>
</protein>
<gene>
    <name evidence="2" type="ORF">QE417_002557</name>
</gene>
<dbReference type="PROSITE" id="PS51186">
    <property type="entry name" value="GNAT"/>
    <property type="match status" value="1"/>
</dbReference>
<evidence type="ECO:0000313" key="3">
    <source>
        <dbReference type="Proteomes" id="UP001258315"/>
    </source>
</evidence>
<dbReference type="InterPro" id="IPR000182">
    <property type="entry name" value="GNAT_dom"/>
</dbReference>